<keyword evidence="3" id="KW-1185">Reference proteome</keyword>
<name>A0A8S9ZBH2_9BILA</name>
<feature type="domain" description="F-box" evidence="1">
    <location>
        <begin position="1"/>
        <end position="47"/>
    </location>
</feature>
<dbReference type="InterPro" id="IPR036047">
    <property type="entry name" value="F-box-like_dom_sf"/>
</dbReference>
<evidence type="ECO:0000313" key="3">
    <source>
        <dbReference type="Proteomes" id="UP000605970"/>
    </source>
</evidence>
<protein>
    <submittedName>
        <fullName evidence="2">F-box domain-containing protein</fullName>
    </submittedName>
</protein>
<dbReference type="SUPFAM" id="SSF81383">
    <property type="entry name" value="F-box domain"/>
    <property type="match status" value="1"/>
</dbReference>
<dbReference type="OrthoDB" id="435188at2759"/>
<evidence type="ECO:0000313" key="2">
    <source>
        <dbReference type="EMBL" id="KAF7624703.1"/>
    </source>
</evidence>
<dbReference type="InterPro" id="IPR001810">
    <property type="entry name" value="F-box_dom"/>
</dbReference>
<dbReference type="AlphaFoldDB" id="A0A8S9ZBH2"/>
<dbReference type="CDD" id="cd09917">
    <property type="entry name" value="F-box_SF"/>
    <property type="match status" value="1"/>
</dbReference>
<dbReference type="Proteomes" id="UP000605970">
    <property type="component" value="Unassembled WGS sequence"/>
</dbReference>
<proteinExistence type="predicted"/>
<comment type="caution">
    <text evidence="2">The sequence shown here is derived from an EMBL/GenBank/DDBJ whole genome shotgun (WGS) entry which is preliminary data.</text>
</comment>
<accession>A0A8S9ZBH2</accession>
<sequence>MEYLPAEIQLKILQYLNYNELFSIKQTNHHFCEFINKYEGNLPRKEMRSFICTSDPYFINLEECSLKKGFLCLELPLFPKKIEELTIARYWLKKFFLCDFQFINFEEYIFNPEMIKLLFDNKEISKMKINCQRAFFYFENQNFNLWKFTFDRFVINNHLSITFENISTIEMDSNFLLELLLNKGKLFRNVHLSNPISNLTTLYNILINHIKTSTDLSKMVANIGFFSLENWHRSKLILSGVKRRESRIGQKYYKITNMHNSKIMFLISWMFYHPNSNFLWSIEINRFP</sequence>
<dbReference type="Pfam" id="PF00646">
    <property type="entry name" value="F-box"/>
    <property type="match status" value="1"/>
</dbReference>
<reference evidence="2" key="1">
    <citation type="journal article" date="2020" name="Ecol. Evol.">
        <title>Genome structure and content of the rice root-knot nematode (Meloidogyne graminicola).</title>
        <authorList>
            <person name="Phan N.T."/>
            <person name="Danchin E.G.J."/>
            <person name="Klopp C."/>
            <person name="Perfus-Barbeoch L."/>
            <person name="Kozlowski D.K."/>
            <person name="Koutsovoulos G.D."/>
            <person name="Lopez-Roques C."/>
            <person name="Bouchez O."/>
            <person name="Zahm M."/>
            <person name="Besnard G."/>
            <person name="Bellafiore S."/>
        </authorList>
    </citation>
    <scope>NUCLEOTIDE SEQUENCE</scope>
    <source>
        <strain evidence="2">VN-18</strain>
    </source>
</reference>
<dbReference type="PROSITE" id="PS50181">
    <property type="entry name" value="FBOX"/>
    <property type="match status" value="1"/>
</dbReference>
<organism evidence="2 3">
    <name type="scientific">Meloidogyne graminicola</name>
    <dbReference type="NCBI Taxonomy" id="189291"/>
    <lineage>
        <taxon>Eukaryota</taxon>
        <taxon>Metazoa</taxon>
        <taxon>Ecdysozoa</taxon>
        <taxon>Nematoda</taxon>
        <taxon>Chromadorea</taxon>
        <taxon>Rhabditida</taxon>
        <taxon>Tylenchina</taxon>
        <taxon>Tylenchomorpha</taxon>
        <taxon>Tylenchoidea</taxon>
        <taxon>Meloidogynidae</taxon>
        <taxon>Meloidogyninae</taxon>
        <taxon>Meloidogyne</taxon>
    </lineage>
</organism>
<evidence type="ECO:0000259" key="1">
    <source>
        <dbReference type="PROSITE" id="PS50181"/>
    </source>
</evidence>
<dbReference type="EMBL" id="JABEBT010000209">
    <property type="protein sequence ID" value="KAF7624703.1"/>
    <property type="molecule type" value="Genomic_DNA"/>
</dbReference>
<gene>
    <name evidence="2" type="ORF">Mgra_00010030</name>
</gene>